<proteinExistence type="predicted"/>
<reference evidence="1 2" key="1">
    <citation type="journal article" date="2015" name="Genome Biol.">
        <title>Comparative genomics of Steinernema reveals deeply conserved gene regulatory networks.</title>
        <authorList>
            <person name="Dillman A.R."/>
            <person name="Macchietto M."/>
            <person name="Porter C.F."/>
            <person name="Rogers A."/>
            <person name="Williams B."/>
            <person name="Antoshechkin I."/>
            <person name="Lee M.M."/>
            <person name="Goodwin Z."/>
            <person name="Lu X."/>
            <person name="Lewis E.E."/>
            <person name="Goodrich-Blair H."/>
            <person name="Stock S.P."/>
            <person name="Adams B.J."/>
            <person name="Sternberg P.W."/>
            <person name="Mortazavi A."/>
        </authorList>
    </citation>
    <scope>NUCLEOTIDE SEQUENCE [LARGE SCALE GENOMIC DNA]</scope>
    <source>
        <strain evidence="1 2">ALL</strain>
    </source>
</reference>
<reference evidence="1 2" key="2">
    <citation type="journal article" date="2019" name="G3 (Bethesda)">
        <title>Hybrid Assembly of the Genome of the Entomopathogenic Nematode Steinernema carpocapsae Identifies the X-Chromosome.</title>
        <authorList>
            <person name="Serra L."/>
            <person name="Macchietto M."/>
            <person name="Macias-Munoz A."/>
            <person name="McGill C.J."/>
            <person name="Rodriguez I.M."/>
            <person name="Rodriguez B."/>
            <person name="Murad R."/>
            <person name="Mortazavi A."/>
        </authorList>
    </citation>
    <scope>NUCLEOTIDE SEQUENCE [LARGE SCALE GENOMIC DNA]</scope>
    <source>
        <strain evidence="1 2">ALL</strain>
    </source>
</reference>
<organism evidence="1 2">
    <name type="scientific">Steinernema carpocapsae</name>
    <name type="common">Entomopathogenic nematode</name>
    <dbReference type="NCBI Taxonomy" id="34508"/>
    <lineage>
        <taxon>Eukaryota</taxon>
        <taxon>Metazoa</taxon>
        <taxon>Ecdysozoa</taxon>
        <taxon>Nematoda</taxon>
        <taxon>Chromadorea</taxon>
        <taxon>Rhabditida</taxon>
        <taxon>Tylenchina</taxon>
        <taxon>Panagrolaimomorpha</taxon>
        <taxon>Strongyloidoidea</taxon>
        <taxon>Steinernematidae</taxon>
        <taxon>Steinernema</taxon>
    </lineage>
</organism>
<dbReference type="AlphaFoldDB" id="A0A4U5MFY2"/>
<name>A0A4U5MFY2_STECR</name>
<sequence length="73" mass="8555">MQATAFCSKTRLDRKHFASVTHQRSFYVQKCIQIFDLPTALVRSLKIALHANHEVFLMIEMVDTHETLRSHKK</sequence>
<comment type="caution">
    <text evidence="1">The sequence shown here is derived from an EMBL/GenBank/DDBJ whole genome shotgun (WGS) entry which is preliminary data.</text>
</comment>
<keyword evidence="2" id="KW-1185">Reference proteome</keyword>
<protein>
    <submittedName>
        <fullName evidence="1">Uncharacterized protein</fullName>
    </submittedName>
</protein>
<evidence type="ECO:0000313" key="2">
    <source>
        <dbReference type="Proteomes" id="UP000298663"/>
    </source>
</evidence>
<gene>
    <name evidence="1" type="ORF">L596_024168</name>
</gene>
<dbReference type="Proteomes" id="UP000298663">
    <property type="component" value="Unassembled WGS sequence"/>
</dbReference>
<dbReference type="EMBL" id="AZBU02000008">
    <property type="protein sequence ID" value="TKR68147.1"/>
    <property type="molecule type" value="Genomic_DNA"/>
</dbReference>
<accession>A0A4U5MFY2</accession>
<evidence type="ECO:0000313" key="1">
    <source>
        <dbReference type="EMBL" id="TKR68147.1"/>
    </source>
</evidence>